<keyword evidence="3" id="KW-0732">Signal</keyword>
<dbReference type="Proteomes" id="UP000033930">
    <property type="component" value="Unassembled WGS sequence"/>
</dbReference>
<organism evidence="5 6">
    <name type="scientific">Candidatus Uhrbacteria bacterium GW2011_GWC1_41_20</name>
    <dbReference type="NCBI Taxonomy" id="1618983"/>
    <lineage>
        <taxon>Bacteria</taxon>
        <taxon>Candidatus Uhriibacteriota</taxon>
    </lineage>
</organism>
<dbReference type="InterPro" id="IPR028203">
    <property type="entry name" value="PSII_CF48-like_dom"/>
</dbReference>
<keyword evidence="1" id="KW-0602">Photosynthesis</keyword>
<comment type="caution">
    <text evidence="5">The sequence shown here is derived from an EMBL/GenBank/DDBJ whole genome shotgun (WGS) entry which is preliminary data.</text>
</comment>
<keyword evidence="2" id="KW-0604">Photosystem II</keyword>
<dbReference type="EMBL" id="LCAW01000022">
    <property type="protein sequence ID" value="KKR97935.1"/>
    <property type="molecule type" value="Genomic_DNA"/>
</dbReference>
<feature type="chain" id="PRO_5002535342" description="Photosynthesis system II assembly factor Ycf48/Hcf136-like domain-containing protein" evidence="3">
    <location>
        <begin position="27"/>
        <end position="692"/>
    </location>
</feature>
<protein>
    <recommendedName>
        <fullName evidence="4">Photosynthesis system II assembly factor Ycf48/Hcf136-like domain-containing protein</fullName>
    </recommendedName>
</protein>
<name>A0A0G0XMB2_9BACT</name>
<dbReference type="InterPro" id="IPR036278">
    <property type="entry name" value="Sialidase_sf"/>
</dbReference>
<feature type="signal peptide" evidence="3">
    <location>
        <begin position="1"/>
        <end position="26"/>
    </location>
</feature>
<reference evidence="5 6" key="1">
    <citation type="journal article" date="2015" name="Nature">
        <title>rRNA introns, odd ribosomes, and small enigmatic genomes across a large radiation of phyla.</title>
        <authorList>
            <person name="Brown C.T."/>
            <person name="Hug L.A."/>
            <person name="Thomas B.C."/>
            <person name="Sharon I."/>
            <person name="Castelle C.J."/>
            <person name="Singh A."/>
            <person name="Wilkins M.J."/>
            <person name="Williams K.H."/>
            <person name="Banfield J.F."/>
        </authorList>
    </citation>
    <scope>NUCLEOTIDE SEQUENCE [LARGE SCALE GENOMIC DNA]</scope>
</reference>
<dbReference type="InterPro" id="IPR013783">
    <property type="entry name" value="Ig-like_fold"/>
</dbReference>
<dbReference type="InterPro" id="IPR015943">
    <property type="entry name" value="WD40/YVTN_repeat-like_dom_sf"/>
</dbReference>
<dbReference type="GO" id="GO:0015979">
    <property type="term" value="P:photosynthesis"/>
    <property type="evidence" value="ECO:0007669"/>
    <property type="project" value="UniProtKB-KW"/>
</dbReference>
<dbReference type="PANTHER" id="PTHR47199">
    <property type="entry name" value="PHOTOSYSTEM II STABILITY/ASSEMBLY FACTOR HCF136, CHLOROPLASTIC"/>
    <property type="match status" value="1"/>
</dbReference>
<proteinExistence type="predicted"/>
<evidence type="ECO:0000313" key="5">
    <source>
        <dbReference type="EMBL" id="KKR97935.1"/>
    </source>
</evidence>
<evidence type="ECO:0000256" key="3">
    <source>
        <dbReference type="SAM" id="SignalP"/>
    </source>
</evidence>
<dbReference type="PANTHER" id="PTHR47199:SF2">
    <property type="entry name" value="PHOTOSYSTEM II STABILITY_ASSEMBLY FACTOR HCF136, CHLOROPLASTIC"/>
    <property type="match status" value="1"/>
</dbReference>
<dbReference type="AlphaFoldDB" id="A0A0G0XMB2"/>
<dbReference type="Gene3D" id="2.60.40.10">
    <property type="entry name" value="Immunoglobulins"/>
    <property type="match status" value="2"/>
</dbReference>
<sequence length="692" mass="74540">MKYQKKIIVTFLALFLFAIHTSSAYGADWARLMNESNEKVYAVDYYDDDTGAFIVTNDSGTEPSIILVDGGWENRVVYQPTEDGWYTKALYDVEFVDENTVIAVGEDGTIVKTEDFGDSWQDASVFTSNKLLRLEMYSTTRGWIVGENGSIYKTTDGGDSWTAQTTGVTEDLNGVYFLNLLDGYIVGDNGTFLVTTTGGTVWNDQSAGGVYEFNDVYFASATYGLVATSYGLLYTIDGGLSWTARSGPGTSNLSSFDFYSSSSGAVVGTNVAYTTKNQGASWTQYSIPDEDGSEMLFDVEYSGDSMTIVGVTSYLKSILFATDDQDPSAIIDFTSDSPSTDSSIALSWTHATDSIGIESYEIDIDGASYSDIGYVSSYSATVSEGLHDISVRAVDIAGNTGEASTITVIFDRTGPIVSAVTPISATQGALTSLSITSTDELSSISSCTLYLNGASQGTMTNQGSGVFTKTYTFSAEGSYVAYAICVDSLGNSTTATSSYITVGVAVSEPESPAVEVTQPEEEVGLDDDDAVVEDLSSLRSDVLIKSQCVGSTDINDPCRAVYYYDSENRRHAFPNEKVFFTWYDDFDDIIIIDSSVMAEISLSTNVTYHPGTKMVKFQTINTVYAVEQGGVLRAIASESIASSLYGSAWNTHIDDISDAFFRNYSFGDDIDSASDYDVADAIASVSSPNDNF</sequence>
<dbReference type="GO" id="GO:0009523">
    <property type="term" value="C:photosystem II"/>
    <property type="evidence" value="ECO:0007669"/>
    <property type="project" value="UniProtKB-KW"/>
</dbReference>
<dbReference type="Pfam" id="PF14870">
    <property type="entry name" value="PSII_BNR"/>
    <property type="match status" value="1"/>
</dbReference>
<evidence type="ECO:0000256" key="2">
    <source>
        <dbReference type="ARBA" id="ARBA00023276"/>
    </source>
</evidence>
<gene>
    <name evidence="5" type="ORF">UU50_C0022G0012</name>
</gene>
<accession>A0A0G0XMB2</accession>
<evidence type="ECO:0000313" key="6">
    <source>
        <dbReference type="Proteomes" id="UP000033930"/>
    </source>
</evidence>
<feature type="domain" description="Photosynthesis system II assembly factor Ycf48/Hcf136-like" evidence="4">
    <location>
        <begin position="119"/>
        <end position="203"/>
    </location>
</feature>
<dbReference type="SUPFAM" id="SSF50939">
    <property type="entry name" value="Sialidases"/>
    <property type="match status" value="1"/>
</dbReference>
<dbReference type="SUPFAM" id="SSF64518">
    <property type="entry name" value="Phase 1 flagellin"/>
    <property type="match status" value="1"/>
</dbReference>
<evidence type="ECO:0000256" key="1">
    <source>
        <dbReference type="ARBA" id="ARBA00022531"/>
    </source>
</evidence>
<dbReference type="Gene3D" id="2.130.10.10">
    <property type="entry name" value="YVTN repeat-like/Quinoprotein amine dehydrogenase"/>
    <property type="match status" value="1"/>
</dbReference>
<evidence type="ECO:0000259" key="4">
    <source>
        <dbReference type="Pfam" id="PF14870"/>
    </source>
</evidence>